<dbReference type="InterPro" id="IPR045079">
    <property type="entry name" value="Oxoprolinase-like"/>
</dbReference>
<protein>
    <submittedName>
        <fullName evidence="2">Hydantoinase</fullName>
    </submittedName>
</protein>
<dbReference type="GO" id="GO:0005829">
    <property type="term" value="C:cytosol"/>
    <property type="evidence" value="ECO:0007669"/>
    <property type="project" value="TreeGrafter"/>
</dbReference>
<dbReference type="PANTHER" id="PTHR11365:SF23">
    <property type="entry name" value="HYPOTHETICAL 5-OXOPROLINASE (EUROFUNG)-RELATED"/>
    <property type="match status" value="1"/>
</dbReference>
<keyword evidence="3" id="KW-1185">Reference proteome</keyword>
<gene>
    <name evidence="2" type="ORF">QV13_07395</name>
</gene>
<proteinExistence type="predicted"/>
<accession>A0A1C2E383</accession>
<dbReference type="GO" id="GO:0006749">
    <property type="term" value="P:glutathione metabolic process"/>
    <property type="evidence" value="ECO:0007669"/>
    <property type="project" value="TreeGrafter"/>
</dbReference>
<dbReference type="InterPro" id="IPR003692">
    <property type="entry name" value="Hydantoinase_B"/>
</dbReference>
<evidence type="ECO:0000313" key="2">
    <source>
        <dbReference type="EMBL" id="OCX21472.1"/>
    </source>
</evidence>
<dbReference type="Pfam" id="PF02538">
    <property type="entry name" value="Hydantoinase_B"/>
    <property type="match status" value="1"/>
</dbReference>
<feature type="domain" description="Hydantoinase B/oxoprolinase" evidence="1">
    <location>
        <begin position="11"/>
        <end position="543"/>
    </location>
</feature>
<evidence type="ECO:0000259" key="1">
    <source>
        <dbReference type="Pfam" id="PF02538"/>
    </source>
</evidence>
<name>A0A1C2E383_9HYPH</name>
<dbReference type="RefSeq" id="WP_065997207.1">
    <property type="nucleotide sequence ID" value="NZ_MDEO01000028.1"/>
</dbReference>
<sequence length="596" mass="63454">METTASNSRADGVKMAILASRFESIARKMQNTLFRTARSGVLNTAHDFSCVILTADCRLLASAESLPIHTLAGPDLMCQAVRQHHPVLKRGDCLLHNSPYEGNSHPADHCLIVPVVDDDGIVRFFVLAKAHQADCGNSKPTTYMGDARDVYEEGALIFSAAKIQSDYQDNDDLIRMCKARIRVPEQWWGDYLATLGAVRIGERELLALGEKHGWDALSSYTEAWFDYSEAKMVQAIRRLTSGRATVKSGHDPFPGVPDGIPVSVTLEIDAEAGRIAIDLADNVDCQPCGLNLSEGCSRTAAMIGVYNGIIDHTVPANAGSFRRISIRLRENCVVGIPRHPFSCSVATTNVADRVSTSVQRGIAQIAPGFGMAETGPIIPPATGVISGVDPRTGERFVNQLMLGATGGAGTPVTDGFLTMIHSGNAGLSRQDSVEVDELHHPMIIVSRRLIVDSDGAGMYRGASSVEVEFGPTEDCTMTVIYASDGTVNPAEGAFGGGNGACAAAYRRNLDGTLTTLPACHSETLRPGETIISHSSGGGGYGDPKNRDPHKVLHDVREGLVTVERASSVYGVALSASAVGSELVIDEARTQALRAVS</sequence>
<dbReference type="Proteomes" id="UP000094412">
    <property type="component" value="Unassembled WGS sequence"/>
</dbReference>
<dbReference type="GO" id="GO:0017168">
    <property type="term" value="F:5-oxoprolinase (ATP-hydrolyzing) activity"/>
    <property type="evidence" value="ECO:0007669"/>
    <property type="project" value="TreeGrafter"/>
</dbReference>
<evidence type="ECO:0000313" key="3">
    <source>
        <dbReference type="Proteomes" id="UP000094412"/>
    </source>
</evidence>
<reference evidence="2 3" key="1">
    <citation type="submission" date="2016-08" db="EMBL/GenBank/DDBJ databases">
        <title>Whole genome sequence of Mesorhizobium sp. strain UASWS1009 isolated from industrial sewage.</title>
        <authorList>
            <person name="Crovadore J."/>
            <person name="Calmin G."/>
            <person name="Chablais R."/>
            <person name="Cochard B."/>
            <person name="Lefort F."/>
        </authorList>
    </citation>
    <scope>NUCLEOTIDE SEQUENCE [LARGE SCALE GENOMIC DNA]</scope>
    <source>
        <strain evidence="2 3">UASWS1009</strain>
    </source>
</reference>
<comment type="caution">
    <text evidence="2">The sequence shown here is derived from an EMBL/GenBank/DDBJ whole genome shotgun (WGS) entry which is preliminary data.</text>
</comment>
<dbReference type="EMBL" id="MDEO01000028">
    <property type="protein sequence ID" value="OCX21472.1"/>
    <property type="molecule type" value="Genomic_DNA"/>
</dbReference>
<dbReference type="AlphaFoldDB" id="A0A1C2E383"/>
<organism evidence="2 3">
    <name type="scientific">Mesorhizobium hungaricum</name>
    <dbReference type="NCBI Taxonomy" id="1566387"/>
    <lineage>
        <taxon>Bacteria</taxon>
        <taxon>Pseudomonadati</taxon>
        <taxon>Pseudomonadota</taxon>
        <taxon>Alphaproteobacteria</taxon>
        <taxon>Hyphomicrobiales</taxon>
        <taxon>Phyllobacteriaceae</taxon>
        <taxon>Mesorhizobium</taxon>
    </lineage>
</organism>
<dbReference type="PANTHER" id="PTHR11365">
    <property type="entry name" value="5-OXOPROLINASE RELATED"/>
    <property type="match status" value="1"/>
</dbReference>
<dbReference type="OrthoDB" id="9761586at2"/>
<dbReference type="STRING" id="1566387.QV13_07395"/>